<dbReference type="Pfam" id="PF01177">
    <property type="entry name" value="Asp_Glu_race"/>
    <property type="match status" value="1"/>
</dbReference>
<dbReference type="GO" id="GO:0047661">
    <property type="term" value="F:amino-acid racemase activity"/>
    <property type="evidence" value="ECO:0007669"/>
    <property type="project" value="InterPro"/>
</dbReference>
<dbReference type="AlphaFoldDB" id="A0A7K3WBM3"/>
<comment type="caution">
    <text evidence="2">The sequence shown here is derived from an EMBL/GenBank/DDBJ whole genome shotgun (WGS) entry which is preliminary data.</text>
</comment>
<dbReference type="InterPro" id="IPR052186">
    <property type="entry name" value="Hydantoin_racemase-like"/>
</dbReference>
<dbReference type="EMBL" id="JAAGWK010000008">
    <property type="protein sequence ID" value="NEL53200.1"/>
    <property type="molecule type" value="Genomic_DNA"/>
</dbReference>
<evidence type="ECO:0000313" key="2">
    <source>
        <dbReference type="EMBL" id="NEL53200.1"/>
    </source>
</evidence>
<sequence>MLLQVINPNSTAAMTDAIAATARGVAAVGTSVSAVTNTGAPASLQSHTDEALAVPGMLAAVAAGERAGVDGHVIACFGDPGLDAAREVARGPVVGIAEAAMHLATMLGRGFSVVTTLGRTRARAQELAVRYGMAEACRAVRACEVPVLELDGPGSAAEQRVLAECRAALAEDDADVIVLGCAGMADLTVRLGQRLGVPVVDGVTAATVLAQSLVTLGLATSTRQELAPLPADTLAALDRAPGTGAPDPRRATVPR</sequence>
<dbReference type="PANTHER" id="PTHR28047">
    <property type="entry name" value="PROTEIN DCG1"/>
    <property type="match status" value="1"/>
</dbReference>
<dbReference type="Gene3D" id="3.40.50.12500">
    <property type="match status" value="1"/>
</dbReference>
<accession>A0A7K3WBM3</accession>
<gene>
    <name evidence="2" type="ORF">G1H19_04120</name>
</gene>
<keyword evidence="3" id="KW-1185">Reference proteome</keyword>
<name>A0A7K3WBM3_9ACTN</name>
<protein>
    <submittedName>
        <fullName evidence="2">Aspartate/glutamate racemase family protein</fullName>
    </submittedName>
</protein>
<dbReference type="RefSeq" id="WP_152730333.1">
    <property type="nucleotide sequence ID" value="NZ_JAABOZ010000007.1"/>
</dbReference>
<organism evidence="2 3">
    <name type="scientific">Goekera deserti</name>
    <dbReference type="NCBI Taxonomy" id="2497753"/>
    <lineage>
        <taxon>Bacteria</taxon>
        <taxon>Bacillati</taxon>
        <taxon>Actinomycetota</taxon>
        <taxon>Actinomycetes</taxon>
        <taxon>Geodermatophilales</taxon>
        <taxon>Geodermatophilaceae</taxon>
        <taxon>Goekera</taxon>
    </lineage>
</organism>
<dbReference type="PANTHER" id="PTHR28047:SF5">
    <property type="entry name" value="PROTEIN DCG1"/>
    <property type="match status" value="1"/>
</dbReference>
<dbReference type="Proteomes" id="UP000470470">
    <property type="component" value="Unassembled WGS sequence"/>
</dbReference>
<proteinExistence type="inferred from homology"/>
<dbReference type="InterPro" id="IPR015942">
    <property type="entry name" value="Asp/Glu/hydantoin_racemase"/>
</dbReference>
<dbReference type="InterPro" id="IPR053714">
    <property type="entry name" value="Iso_Racemase_Enz_sf"/>
</dbReference>
<evidence type="ECO:0000256" key="1">
    <source>
        <dbReference type="ARBA" id="ARBA00038414"/>
    </source>
</evidence>
<evidence type="ECO:0000313" key="3">
    <source>
        <dbReference type="Proteomes" id="UP000470470"/>
    </source>
</evidence>
<reference evidence="2 3" key="1">
    <citation type="submission" date="2020-02" db="EMBL/GenBank/DDBJ databases">
        <title>The whole genome sequence of CPCC 205119.</title>
        <authorList>
            <person name="Jiang Z."/>
        </authorList>
    </citation>
    <scope>NUCLEOTIDE SEQUENCE [LARGE SCALE GENOMIC DNA]</scope>
    <source>
        <strain evidence="2 3">CPCC 205119</strain>
    </source>
</reference>
<comment type="similarity">
    <text evidence="1">Belongs to the HyuE racemase family.</text>
</comment>